<evidence type="ECO:0000259" key="10">
    <source>
        <dbReference type="Pfam" id="PF00768"/>
    </source>
</evidence>
<dbReference type="SUPFAM" id="SSF56601">
    <property type="entry name" value="beta-lactamase/transpeptidase-like"/>
    <property type="match status" value="1"/>
</dbReference>
<evidence type="ECO:0000313" key="12">
    <source>
        <dbReference type="Proteomes" id="UP000241848"/>
    </source>
</evidence>
<dbReference type="InterPro" id="IPR018044">
    <property type="entry name" value="Peptidase_S11"/>
</dbReference>
<organism evidence="11 12">
    <name type="scientific">Sulfobacillus acidophilus</name>
    <dbReference type="NCBI Taxonomy" id="53633"/>
    <lineage>
        <taxon>Bacteria</taxon>
        <taxon>Bacillati</taxon>
        <taxon>Bacillota</taxon>
        <taxon>Clostridia</taxon>
        <taxon>Eubacteriales</taxon>
        <taxon>Clostridiales Family XVII. Incertae Sedis</taxon>
        <taxon>Sulfobacillus</taxon>
    </lineage>
</organism>
<feature type="binding site" evidence="8">
    <location>
        <position position="251"/>
    </location>
    <ligand>
        <name>substrate</name>
    </ligand>
</feature>
<dbReference type="PANTHER" id="PTHR21581:SF33">
    <property type="entry name" value="D-ALANYL-D-ALANINE CARBOXYPEPTIDASE DACB"/>
    <property type="match status" value="1"/>
</dbReference>
<accession>A0A2T2WEF3</accession>
<keyword evidence="6" id="KW-0961">Cell wall biogenesis/degradation</keyword>
<evidence type="ECO:0000256" key="6">
    <source>
        <dbReference type="ARBA" id="ARBA00023316"/>
    </source>
</evidence>
<dbReference type="GO" id="GO:0009252">
    <property type="term" value="P:peptidoglycan biosynthetic process"/>
    <property type="evidence" value="ECO:0007669"/>
    <property type="project" value="UniProtKB-KW"/>
</dbReference>
<dbReference type="InterPro" id="IPR001967">
    <property type="entry name" value="Peptidase_S11_N"/>
</dbReference>
<sequence length="405" mass="42505">MSLRTSSIIAIVVSVLIALGIVQLARPVARPTVAVGVPSTTHMAGSLPKLPWPSGAQADVEVPGIGQWRQHGPSGARPIGSLAKMMTAYLVLKAHPLSAYGNGPTLTMTAQDATVYRADAATQQSVMPVTVGEKLSERMLLEGLLIPSGNNIATLLAQWVAGTVPRFTSAMNAEAKALGLTQTHYHGPVGLSPSTVSTAANEMKLAIFMMKLPIFRTLVAMPQMTMPGNATPKIVYNYNYLLGHNGVIGVKTGSTTYSGGCVVLAKNKTVDGRTLTVYASVLGQQATRTTSQLWASLDAANALLRATTKIVGTHRVITAGEVAGSLRAPWQSPIPLVTTKSASLIGWSGLTYSLHLTTRIPNATTIPAGTIVGSLSARVGSQTVTVPVKTAASLQPPSWLYRLKR</sequence>
<keyword evidence="5" id="KW-0573">Peptidoglycan synthesis</keyword>
<dbReference type="GO" id="GO:0008360">
    <property type="term" value="P:regulation of cell shape"/>
    <property type="evidence" value="ECO:0007669"/>
    <property type="project" value="UniProtKB-KW"/>
</dbReference>
<feature type="domain" description="Peptidase S11 D-alanyl-D-alanine carboxypeptidase A N-terminal" evidence="10">
    <location>
        <begin position="76"/>
        <end position="266"/>
    </location>
</feature>
<proteinExistence type="inferred from homology"/>
<comment type="caution">
    <text evidence="11">The sequence shown here is derived from an EMBL/GenBank/DDBJ whole genome shotgun (WGS) entry which is preliminary data.</text>
</comment>
<dbReference type="EMBL" id="PXYV01000056">
    <property type="protein sequence ID" value="PSR20600.1"/>
    <property type="molecule type" value="Genomic_DNA"/>
</dbReference>
<evidence type="ECO:0000256" key="3">
    <source>
        <dbReference type="ARBA" id="ARBA00022801"/>
    </source>
</evidence>
<keyword evidence="11" id="KW-0645">Protease</keyword>
<evidence type="ECO:0000313" key="11">
    <source>
        <dbReference type="EMBL" id="PSR20600.1"/>
    </source>
</evidence>
<protein>
    <submittedName>
        <fullName evidence="11">D-alanyl-D-alanine carboxypeptidase</fullName>
    </submittedName>
</protein>
<evidence type="ECO:0000256" key="7">
    <source>
        <dbReference type="PIRSR" id="PIRSR618044-1"/>
    </source>
</evidence>
<evidence type="ECO:0000256" key="1">
    <source>
        <dbReference type="ARBA" id="ARBA00007164"/>
    </source>
</evidence>
<dbReference type="PANTHER" id="PTHR21581">
    <property type="entry name" value="D-ALANYL-D-ALANINE CARBOXYPEPTIDASE"/>
    <property type="match status" value="1"/>
</dbReference>
<evidence type="ECO:0000256" key="5">
    <source>
        <dbReference type="ARBA" id="ARBA00022984"/>
    </source>
</evidence>
<reference evidence="11 12" key="1">
    <citation type="journal article" date="2014" name="BMC Genomics">
        <title>Comparison of environmental and isolate Sulfobacillus genomes reveals diverse carbon, sulfur, nitrogen, and hydrogen metabolisms.</title>
        <authorList>
            <person name="Justice N.B."/>
            <person name="Norman A."/>
            <person name="Brown C.T."/>
            <person name="Singh A."/>
            <person name="Thomas B.C."/>
            <person name="Banfield J.F."/>
        </authorList>
    </citation>
    <scope>NUCLEOTIDE SEQUENCE [LARGE SCALE GENOMIC DNA]</scope>
    <source>
        <strain evidence="11">AMDSBA3</strain>
    </source>
</reference>
<evidence type="ECO:0000256" key="8">
    <source>
        <dbReference type="PIRSR" id="PIRSR618044-2"/>
    </source>
</evidence>
<keyword evidence="2" id="KW-0732">Signal</keyword>
<dbReference type="GO" id="GO:0006508">
    <property type="term" value="P:proteolysis"/>
    <property type="evidence" value="ECO:0007669"/>
    <property type="project" value="InterPro"/>
</dbReference>
<gene>
    <name evidence="11" type="ORF">C7B45_14260</name>
</gene>
<dbReference type="Gene3D" id="3.40.710.10">
    <property type="entry name" value="DD-peptidase/beta-lactamase superfamily"/>
    <property type="match status" value="1"/>
</dbReference>
<dbReference type="Pfam" id="PF00768">
    <property type="entry name" value="Peptidase_S11"/>
    <property type="match status" value="1"/>
</dbReference>
<evidence type="ECO:0000256" key="2">
    <source>
        <dbReference type="ARBA" id="ARBA00022729"/>
    </source>
</evidence>
<feature type="active site" description="Acyl-ester intermediate" evidence="7">
    <location>
        <position position="81"/>
    </location>
</feature>
<dbReference type="GO" id="GO:0071555">
    <property type="term" value="P:cell wall organization"/>
    <property type="evidence" value="ECO:0007669"/>
    <property type="project" value="UniProtKB-KW"/>
</dbReference>
<comment type="similarity">
    <text evidence="1 9">Belongs to the peptidase S11 family.</text>
</comment>
<feature type="active site" evidence="7">
    <location>
        <position position="148"/>
    </location>
</feature>
<keyword evidence="4" id="KW-0133">Cell shape</keyword>
<dbReference type="AlphaFoldDB" id="A0A2T2WEF3"/>
<name>A0A2T2WEF3_9FIRM</name>
<dbReference type="GO" id="GO:0009002">
    <property type="term" value="F:serine-type D-Ala-D-Ala carboxypeptidase activity"/>
    <property type="evidence" value="ECO:0007669"/>
    <property type="project" value="InterPro"/>
</dbReference>
<keyword evidence="11" id="KW-0121">Carboxypeptidase</keyword>
<feature type="active site" description="Proton acceptor" evidence="7">
    <location>
        <position position="84"/>
    </location>
</feature>
<keyword evidence="3" id="KW-0378">Hydrolase</keyword>
<evidence type="ECO:0000256" key="9">
    <source>
        <dbReference type="RuleBase" id="RU004016"/>
    </source>
</evidence>
<dbReference type="Proteomes" id="UP000241848">
    <property type="component" value="Unassembled WGS sequence"/>
</dbReference>
<dbReference type="InterPro" id="IPR012338">
    <property type="entry name" value="Beta-lactam/transpept-like"/>
</dbReference>
<dbReference type="PRINTS" id="PR00725">
    <property type="entry name" value="DADACBPTASE1"/>
</dbReference>
<evidence type="ECO:0000256" key="4">
    <source>
        <dbReference type="ARBA" id="ARBA00022960"/>
    </source>
</evidence>